<dbReference type="EMBL" id="PCWQ01000008">
    <property type="protein sequence ID" value="PIR06882.1"/>
    <property type="molecule type" value="Genomic_DNA"/>
</dbReference>
<proteinExistence type="predicted"/>
<gene>
    <name evidence="2" type="ORF">COV55_02135</name>
</gene>
<dbReference type="AlphaFoldDB" id="A0A2H0NDA9"/>
<keyword evidence="1" id="KW-0812">Transmembrane</keyword>
<evidence type="ECO:0000313" key="2">
    <source>
        <dbReference type="EMBL" id="PIR06882.1"/>
    </source>
</evidence>
<sequence length="633" mass="70439">MKTKNNQPGFSLVELLVAISFMSVIIVLIFGLTAFNSKLGKLNEERTQALLYASEAMEAIKLINWNDLAAGDYYPTIQGNVWNLIAGSDLINGKFTRTIVIDNVYRANSTNGTVYGPIMEMGFFDPDTKKITARLEWTNQVGKLQTEELETYLYRWEANRWVQTNWVGGAGQDNWADETRFYTKDSGIDISVPGITTLLSGFLDWNQATTTGVFDTPGNFDDNDVYELNGLAYLVTENNSDGSEFYILDVNDIYHPFQLSSLNIGSGVTSVVVENQYAYLSTKKDNSELQVVDVSDSHHPFITAAYNLPSNNNAQDIVVNENELYIIQDDDLYSFSIVQPTSPQFLDTIDVDDDAKELFLSENNIYIATEDSDKELQIIDVTNPANLQPIGEYNLPGSLKGTDVYVRGTRAYISTQNNGSGPEFFIFEISDPTDPVFIGSYETGEMIYSFAIVGPYALLGTNFLNEELVVIDVSYPATINKVSGFDLNGHILGMSANCSVIYAATSSNQNEFFIISTEVDDCGYASSGILESSTFDTGHETIAYNWISWTGSEPLNTDIRFQIATSDNQAGPWNFIGPDGSSSTYYTIAAKEFINYTSHLNKRYLRYKLFLSSSADIQVPILEEVTISYSIYP</sequence>
<organism evidence="2 3">
    <name type="scientific">Candidatus Komeilibacteria bacterium CG11_big_fil_rev_8_21_14_0_20_36_20</name>
    <dbReference type="NCBI Taxonomy" id="1974477"/>
    <lineage>
        <taxon>Bacteria</taxon>
        <taxon>Candidatus Komeiliibacteriota</taxon>
    </lineage>
</organism>
<dbReference type="InterPro" id="IPR011044">
    <property type="entry name" value="Quino_amine_DH_bsu"/>
</dbReference>
<evidence type="ECO:0000256" key="1">
    <source>
        <dbReference type="SAM" id="Phobius"/>
    </source>
</evidence>
<name>A0A2H0NDA9_9BACT</name>
<dbReference type="Gene3D" id="2.130.10.10">
    <property type="entry name" value="YVTN repeat-like/Quinoprotein amine dehydrogenase"/>
    <property type="match status" value="1"/>
</dbReference>
<feature type="transmembrane region" description="Helical" evidence="1">
    <location>
        <begin position="12"/>
        <end position="35"/>
    </location>
</feature>
<dbReference type="Pfam" id="PF08309">
    <property type="entry name" value="LVIVD"/>
    <property type="match status" value="3"/>
</dbReference>
<evidence type="ECO:0000313" key="3">
    <source>
        <dbReference type="Proteomes" id="UP000230564"/>
    </source>
</evidence>
<dbReference type="Proteomes" id="UP000230564">
    <property type="component" value="Unassembled WGS sequence"/>
</dbReference>
<comment type="caution">
    <text evidence="2">The sequence shown here is derived from an EMBL/GenBank/DDBJ whole genome shotgun (WGS) entry which is preliminary data.</text>
</comment>
<keyword evidence="1" id="KW-1133">Transmembrane helix</keyword>
<protein>
    <submittedName>
        <fullName evidence="2">Uncharacterized protein</fullName>
    </submittedName>
</protein>
<dbReference type="SUPFAM" id="SSF50969">
    <property type="entry name" value="YVTN repeat-like/Quinoprotein amine dehydrogenase"/>
    <property type="match status" value="1"/>
</dbReference>
<dbReference type="InterPro" id="IPR013211">
    <property type="entry name" value="LVIVD"/>
</dbReference>
<keyword evidence="1" id="KW-0472">Membrane</keyword>
<accession>A0A2H0NDA9</accession>
<reference evidence="2 3" key="1">
    <citation type="submission" date="2017-09" db="EMBL/GenBank/DDBJ databases">
        <title>Depth-based differentiation of microbial function through sediment-hosted aquifers and enrichment of novel symbionts in the deep terrestrial subsurface.</title>
        <authorList>
            <person name="Probst A.J."/>
            <person name="Ladd B."/>
            <person name="Jarett J.K."/>
            <person name="Geller-Mcgrath D.E."/>
            <person name="Sieber C.M."/>
            <person name="Emerson J.B."/>
            <person name="Anantharaman K."/>
            <person name="Thomas B.C."/>
            <person name="Malmstrom R."/>
            <person name="Stieglmeier M."/>
            <person name="Klingl A."/>
            <person name="Woyke T."/>
            <person name="Ryan C.M."/>
            <person name="Banfield J.F."/>
        </authorList>
    </citation>
    <scope>NUCLEOTIDE SEQUENCE [LARGE SCALE GENOMIC DNA]</scope>
    <source>
        <strain evidence="2">CG11_big_fil_rev_8_21_14_0_20_36_20</strain>
    </source>
</reference>
<dbReference type="InterPro" id="IPR015943">
    <property type="entry name" value="WD40/YVTN_repeat-like_dom_sf"/>
</dbReference>